<sequence length="141" mass="16572">MNQQLQKKLVGLENKIYDKIMHSVSEQEKIVYNMLSDLIKELQQLLMHINDMSNDSFYRSLLLSGHTQYEDIIEETLEILEELIEMPFKILIGKKLYVAIEDQMADLDDWIETINEEIEDASKVFPYIEAWDIGVFLEGIN</sequence>
<gene>
    <name evidence="1" type="ORF">H9872_01545</name>
</gene>
<proteinExistence type="predicted"/>
<dbReference type="EMBL" id="JAHLFQ010000024">
    <property type="protein sequence ID" value="MBU3803432.1"/>
    <property type="molecule type" value="Genomic_DNA"/>
</dbReference>
<reference evidence="1" key="2">
    <citation type="submission" date="2021-04" db="EMBL/GenBank/DDBJ databases">
        <authorList>
            <person name="Gilroy R."/>
        </authorList>
    </citation>
    <scope>NUCLEOTIDE SEQUENCE</scope>
    <source>
        <strain evidence="1">B5-657</strain>
    </source>
</reference>
<protein>
    <submittedName>
        <fullName evidence="1">Uncharacterized protein</fullName>
    </submittedName>
</protein>
<evidence type="ECO:0000313" key="2">
    <source>
        <dbReference type="Proteomes" id="UP000824229"/>
    </source>
</evidence>
<comment type="caution">
    <text evidence="1">The sequence shown here is derived from an EMBL/GenBank/DDBJ whole genome shotgun (WGS) entry which is preliminary data.</text>
</comment>
<name>A0A9E2NJP9_9FIRM</name>
<reference evidence="1" key="1">
    <citation type="journal article" date="2021" name="PeerJ">
        <title>Extensive microbial diversity within the chicken gut microbiome revealed by metagenomics and culture.</title>
        <authorList>
            <person name="Gilroy R."/>
            <person name="Ravi A."/>
            <person name="Getino M."/>
            <person name="Pursley I."/>
            <person name="Horton D.L."/>
            <person name="Alikhan N.F."/>
            <person name="Baker D."/>
            <person name="Gharbi K."/>
            <person name="Hall N."/>
            <person name="Watson M."/>
            <person name="Adriaenssens E.M."/>
            <person name="Foster-Nyarko E."/>
            <person name="Jarju S."/>
            <person name="Secka A."/>
            <person name="Antonio M."/>
            <person name="Oren A."/>
            <person name="Chaudhuri R.R."/>
            <person name="La Ragione R."/>
            <person name="Hildebrand F."/>
            <person name="Pallen M.J."/>
        </authorList>
    </citation>
    <scope>NUCLEOTIDE SEQUENCE</scope>
    <source>
        <strain evidence="1">B5-657</strain>
    </source>
</reference>
<dbReference type="Proteomes" id="UP000824229">
    <property type="component" value="Unassembled WGS sequence"/>
</dbReference>
<organism evidence="1 2">
    <name type="scientific">Candidatus Cellulosilyticum pullistercoris</name>
    <dbReference type="NCBI Taxonomy" id="2838521"/>
    <lineage>
        <taxon>Bacteria</taxon>
        <taxon>Bacillati</taxon>
        <taxon>Bacillota</taxon>
        <taxon>Clostridia</taxon>
        <taxon>Lachnospirales</taxon>
        <taxon>Cellulosilyticaceae</taxon>
        <taxon>Cellulosilyticum</taxon>
    </lineage>
</organism>
<accession>A0A9E2NJP9</accession>
<evidence type="ECO:0000313" key="1">
    <source>
        <dbReference type="EMBL" id="MBU3803432.1"/>
    </source>
</evidence>
<dbReference type="AlphaFoldDB" id="A0A9E2NJP9"/>